<dbReference type="InterPro" id="IPR035919">
    <property type="entry name" value="EAL_sf"/>
</dbReference>
<dbReference type="Pfam" id="PF00563">
    <property type="entry name" value="EAL"/>
    <property type="match status" value="1"/>
</dbReference>
<dbReference type="InterPro" id="IPR001633">
    <property type="entry name" value="EAL_dom"/>
</dbReference>
<evidence type="ECO:0000259" key="1">
    <source>
        <dbReference type="PROSITE" id="PS50883"/>
    </source>
</evidence>
<reference evidence="2" key="1">
    <citation type="submission" date="2021-06" db="EMBL/GenBank/DDBJ databases">
        <title>Genome-based taxonomic framework of Microbacterium strains isolated from marine environment, the description of four new species and reclassification of four preexisting species.</title>
        <authorList>
            <person name="Lee S.D."/>
            <person name="Kim S.-M."/>
            <person name="Byeon Y.-S."/>
            <person name="Yang H.L."/>
            <person name="Kim I.S."/>
        </authorList>
    </citation>
    <scope>NUCLEOTIDE SEQUENCE</scope>
    <source>
        <strain evidence="2">KACC 20510</strain>
    </source>
</reference>
<dbReference type="PROSITE" id="PS50883">
    <property type="entry name" value="EAL"/>
    <property type="match status" value="1"/>
</dbReference>
<comment type="caution">
    <text evidence="2">The sequence shown here is derived from an EMBL/GenBank/DDBJ whole genome shotgun (WGS) entry which is preliminary data.</text>
</comment>
<protein>
    <submittedName>
        <fullName evidence="2">EAL domain-containing protein</fullName>
    </submittedName>
</protein>
<dbReference type="PANTHER" id="PTHR33121">
    <property type="entry name" value="CYCLIC DI-GMP PHOSPHODIESTERASE PDEF"/>
    <property type="match status" value="1"/>
</dbReference>
<dbReference type="InterPro" id="IPR050706">
    <property type="entry name" value="Cyclic-di-GMP_PDE-like"/>
</dbReference>
<dbReference type="EMBL" id="JAHWXI010000014">
    <property type="protein sequence ID" value="MDN4465120.1"/>
    <property type="molecule type" value="Genomic_DNA"/>
</dbReference>
<feature type="domain" description="EAL" evidence="1">
    <location>
        <begin position="31"/>
        <end position="276"/>
    </location>
</feature>
<dbReference type="RefSeq" id="WP_301134930.1">
    <property type="nucleotide sequence ID" value="NZ_BAAAUQ010000036.1"/>
</dbReference>
<sequence>MTAILFPKLPHPHRTRAAEAELEVELTMTRTAEMSDALQGAVDRGEMVPWFQPQYDLRTYRLVGAEVLCRWEHPEWGLVRPNDFIPLAEEIGVIDEIGQCMTEHALEAIGDWGINISVNVSPVQLESAEFTLWLEDSLARLRHPAKRLTVEITEGRDLGDVPPLVARLDRLRRHGVGIAIDDFGAGHASLAQARRLHATELKIDRHLTGDDSPETTAQIAAAVAFARDAELRTVAEGVETTAQLQRMRQLGCDRGQGYLWSRPVPRDEMARLIATA</sequence>
<dbReference type="Proteomes" id="UP001172731">
    <property type="component" value="Unassembled WGS sequence"/>
</dbReference>
<dbReference type="SMART" id="SM00052">
    <property type="entry name" value="EAL"/>
    <property type="match status" value="1"/>
</dbReference>
<name>A0ABT8FV80_9MICO</name>
<dbReference type="PANTHER" id="PTHR33121:SF32">
    <property type="entry name" value="RNASE E SPECIFICITY FACTOR CSRD"/>
    <property type="match status" value="1"/>
</dbReference>
<evidence type="ECO:0000313" key="3">
    <source>
        <dbReference type="Proteomes" id="UP001172731"/>
    </source>
</evidence>
<gene>
    <name evidence="2" type="ORF">KZC48_12020</name>
</gene>
<proteinExistence type="predicted"/>
<dbReference type="CDD" id="cd01948">
    <property type="entry name" value="EAL"/>
    <property type="match status" value="1"/>
</dbReference>
<dbReference type="SUPFAM" id="SSF141868">
    <property type="entry name" value="EAL domain-like"/>
    <property type="match status" value="1"/>
</dbReference>
<evidence type="ECO:0000313" key="2">
    <source>
        <dbReference type="EMBL" id="MDN4465120.1"/>
    </source>
</evidence>
<organism evidence="2 3">
    <name type="scientific">Microbacterium aurantiacum</name>
    <dbReference type="NCBI Taxonomy" id="162393"/>
    <lineage>
        <taxon>Bacteria</taxon>
        <taxon>Bacillati</taxon>
        <taxon>Actinomycetota</taxon>
        <taxon>Actinomycetes</taxon>
        <taxon>Micrococcales</taxon>
        <taxon>Microbacteriaceae</taxon>
        <taxon>Microbacterium</taxon>
    </lineage>
</organism>
<accession>A0ABT8FV80</accession>
<keyword evidence="3" id="KW-1185">Reference proteome</keyword>
<dbReference type="Gene3D" id="3.20.20.450">
    <property type="entry name" value="EAL domain"/>
    <property type="match status" value="1"/>
</dbReference>